<gene>
    <name evidence="1" type="ORF">SAMN02745704_00936</name>
</gene>
<protein>
    <recommendedName>
        <fullName evidence="3">Tetratricopeptide repeat-containing protein</fullName>
    </recommendedName>
</protein>
<sequence length="106" mass="11998">MPELKAIADYNRRAMRAAGEGRLEQALLNLSMALRLAREIRRVQLESYSKGNMGLVYLMAGKRREAAVCFRLALQRAKTECGSDHPLCYALKNNIRKMSVRQRSAA</sequence>
<proteinExistence type="predicted"/>
<organism evidence="1 2">
    <name type="scientific">Paucidesulfovibrio gracilis DSM 16080</name>
    <dbReference type="NCBI Taxonomy" id="1121449"/>
    <lineage>
        <taxon>Bacteria</taxon>
        <taxon>Pseudomonadati</taxon>
        <taxon>Thermodesulfobacteriota</taxon>
        <taxon>Desulfovibrionia</taxon>
        <taxon>Desulfovibrionales</taxon>
        <taxon>Desulfovibrionaceae</taxon>
        <taxon>Paucidesulfovibrio</taxon>
    </lineage>
</organism>
<dbReference type="Pfam" id="PF13374">
    <property type="entry name" value="TPR_10"/>
    <property type="match status" value="1"/>
</dbReference>
<accession>A0A1T4WKB8</accession>
<evidence type="ECO:0000313" key="1">
    <source>
        <dbReference type="EMBL" id="SKA77081.1"/>
    </source>
</evidence>
<reference evidence="1 2" key="1">
    <citation type="submission" date="2017-02" db="EMBL/GenBank/DDBJ databases">
        <authorList>
            <person name="Peterson S.W."/>
        </authorList>
    </citation>
    <scope>NUCLEOTIDE SEQUENCE [LARGE SCALE GENOMIC DNA]</scope>
    <source>
        <strain evidence="1 2">DSM 16080</strain>
    </source>
</reference>
<evidence type="ECO:0000313" key="2">
    <source>
        <dbReference type="Proteomes" id="UP000190027"/>
    </source>
</evidence>
<dbReference type="Proteomes" id="UP000190027">
    <property type="component" value="Unassembled WGS sequence"/>
</dbReference>
<dbReference type="InterPro" id="IPR011990">
    <property type="entry name" value="TPR-like_helical_dom_sf"/>
</dbReference>
<dbReference type="OrthoDB" id="5461261at2"/>
<keyword evidence="2" id="KW-1185">Reference proteome</keyword>
<dbReference type="RefSeq" id="WP_078716522.1">
    <property type="nucleotide sequence ID" value="NZ_FUYC01000003.1"/>
</dbReference>
<name>A0A1T4WKB8_9BACT</name>
<dbReference type="AlphaFoldDB" id="A0A1T4WKB8"/>
<dbReference type="EMBL" id="FUYC01000003">
    <property type="protein sequence ID" value="SKA77081.1"/>
    <property type="molecule type" value="Genomic_DNA"/>
</dbReference>
<dbReference type="Gene3D" id="1.25.40.10">
    <property type="entry name" value="Tetratricopeptide repeat domain"/>
    <property type="match status" value="1"/>
</dbReference>
<evidence type="ECO:0008006" key="3">
    <source>
        <dbReference type="Google" id="ProtNLM"/>
    </source>
</evidence>
<dbReference type="SUPFAM" id="SSF48452">
    <property type="entry name" value="TPR-like"/>
    <property type="match status" value="1"/>
</dbReference>
<dbReference type="STRING" id="1121449.SAMN02745704_00936"/>